<dbReference type="InterPro" id="IPR007710">
    <property type="entry name" value="Nucleoside_deoxyribTrfase"/>
</dbReference>
<sequence>MKFYVAGKWQDRENVKELQGWLIEHGHSITVDWAEHEYSEDTDFLRRWAILDIQGATECDVLIALLERPHDYRGLWVEMGAAIAAGKKIWLVGHAGDSCIFLHHPSIAYHFRSVAVLKIIINPDSYRFIADVPTDES</sequence>
<dbReference type="Pfam" id="PF05014">
    <property type="entry name" value="Nuc_deoxyrib_tr"/>
    <property type="match status" value="1"/>
</dbReference>
<dbReference type="Gene3D" id="3.40.50.450">
    <property type="match status" value="1"/>
</dbReference>
<dbReference type="AlphaFoldDB" id="A0A0F8ZEW2"/>
<protein>
    <recommendedName>
        <fullName evidence="2">Nucleoside 2-deoxyribosyltransferase</fullName>
    </recommendedName>
</protein>
<comment type="caution">
    <text evidence="1">The sequence shown here is derived from an EMBL/GenBank/DDBJ whole genome shotgun (WGS) entry which is preliminary data.</text>
</comment>
<name>A0A0F8ZEW2_9ZZZZ</name>
<dbReference type="EMBL" id="LAZR01051761">
    <property type="protein sequence ID" value="KKK84470.1"/>
    <property type="molecule type" value="Genomic_DNA"/>
</dbReference>
<organism evidence="1">
    <name type="scientific">marine sediment metagenome</name>
    <dbReference type="NCBI Taxonomy" id="412755"/>
    <lineage>
        <taxon>unclassified sequences</taxon>
        <taxon>metagenomes</taxon>
        <taxon>ecological metagenomes</taxon>
    </lineage>
</organism>
<dbReference type="SUPFAM" id="SSF52309">
    <property type="entry name" value="N-(deoxy)ribosyltransferase-like"/>
    <property type="match status" value="1"/>
</dbReference>
<reference evidence="1" key="1">
    <citation type="journal article" date="2015" name="Nature">
        <title>Complex archaea that bridge the gap between prokaryotes and eukaryotes.</title>
        <authorList>
            <person name="Spang A."/>
            <person name="Saw J.H."/>
            <person name="Jorgensen S.L."/>
            <person name="Zaremba-Niedzwiedzka K."/>
            <person name="Martijn J."/>
            <person name="Lind A.E."/>
            <person name="van Eijk R."/>
            <person name="Schleper C."/>
            <person name="Guy L."/>
            <person name="Ettema T.J."/>
        </authorList>
    </citation>
    <scope>NUCLEOTIDE SEQUENCE</scope>
</reference>
<gene>
    <name evidence="1" type="ORF">LCGC14_2783020</name>
</gene>
<evidence type="ECO:0008006" key="2">
    <source>
        <dbReference type="Google" id="ProtNLM"/>
    </source>
</evidence>
<evidence type="ECO:0000313" key="1">
    <source>
        <dbReference type="EMBL" id="KKK84470.1"/>
    </source>
</evidence>
<proteinExistence type="predicted"/>
<accession>A0A0F8ZEW2</accession>